<keyword evidence="13" id="KW-1185">Reference proteome</keyword>
<accession>A0A8S1IVV5</accession>
<dbReference type="Gene3D" id="3.90.550.50">
    <property type="match status" value="1"/>
</dbReference>
<name>A0A8S1IVV5_9CHLO</name>
<gene>
    <name evidence="12" type="ORF">OSTQU699_LOCUS3401</name>
</gene>
<keyword evidence="8 11" id="KW-1133">Transmembrane helix</keyword>
<evidence type="ECO:0000256" key="4">
    <source>
        <dbReference type="ARBA" id="ARBA00022676"/>
    </source>
</evidence>
<feature type="transmembrane region" description="Helical" evidence="11">
    <location>
        <begin position="21"/>
        <end position="39"/>
    </location>
</feature>
<comment type="similarity">
    <text evidence="3 11">Belongs to the glycosyltransferase 31 family.</text>
</comment>
<evidence type="ECO:0000256" key="2">
    <source>
        <dbReference type="ARBA" id="ARBA00004922"/>
    </source>
</evidence>
<evidence type="ECO:0000256" key="9">
    <source>
        <dbReference type="ARBA" id="ARBA00023034"/>
    </source>
</evidence>
<dbReference type="PANTHER" id="PTHR11214">
    <property type="entry name" value="BETA-1,3-N-ACETYLGLUCOSAMINYLTRANSFERASE"/>
    <property type="match status" value="1"/>
</dbReference>
<dbReference type="GO" id="GO:0016758">
    <property type="term" value="F:hexosyltransferase activity"/>
    <property type="evidence" value="ECO:0007669"/>
    <property type="project" value="InterPro"/>
</dbReference>
<proteinExistence type="inferred from homology"/>
<evidence type="ECO:0000256" key="10">
    <source>
        <dbReference type="ARBA" id="ARBA00023136"/>
    </source>
</evidence>
<comment type="caution">
    <text evidence="12">The sequence shown here is derived from an EMBL/GenBank/DDBJ whole genome shotgun (WGS) entry which is preliminary data.</text>
</comment>
<keyword evidence="7 11" id="KW-0735">Signal-anchor</keyword>
<dbReference type="InterPro" id="IPR002659">
    <property type="entry name" value="Glyco_trans_31"/>
</dbReference>
<keyword evidence="6 11" id="KW-0812">Transmembrane</keyword>
<evidence type="ECO:0000256" key="3">
    <source>
        <dbReference type="ARBA" id="ARBA00008661"/>
    </source>
</evidence>
<comment type="cofactor">
    <cofactor evidence="11">
        <name>Mn(2+)</name>
        <dbReference type="ChEBI" id="CHEBI:29035"/>
    </cofactor>
</comment>
<keyword evidence="4 11" id="KW-0328">Glycosyltransferase</keyword>
<dbReference type="PROSITE" id="PS51257">
    <property type="entry name" value="PROKAR_LIPOPROTEIN"/>
    <property type="match status" value="1"/>
</dbReference>
<comment type="subcellular location">
    <subcellularLocation>
        <location evidence="1 11">Golgi apparatus membrane</location>
        <topology evidence="1 11">Single-pass type II membrane protein</topology>
    </subcellularLocation>
</comment>
<dbReference type="OrthoDB" id="2139606at2759"/>
<keyword evidence="5" id="KW-0808">Transferase</keyword>
<protein>
    <recommendedName>
        <fullName evidence="11">Hexosyltransferase</fullName>
        <ecNumber evidence="11">2.4.1.-</ecNumber>
    </recommendedName>
</protein>
<keyword evidence="11" id="KW-0464">Manganese</keyword>
<keyword evidence="9 11" id="KW-0333">Golgi apparatus</keyword>
<reference evidence="12" key="1">
    <citation type="submission" date="2020-12" db="EMBL/GenBank/DDBJ databases">
        <authorList>
            <person name="Iha C."/>
        </authorList>
    </citation>
    <scope>NUCLEOTIDE SEQUENCE</scope>
</reference>
<evidence type="ECO:0000256" key="6">
    <source>
        <dbReference type="ARBA" id="ARBA00022692"/>
    </source>
</evidence>
<comment type="pathway">
    <text evidence="2">Protein modification; protein glycosylation.</text>
</comment>
<evidence type="ECO:0000256" key="5">
    <source>
        <dbReference type="ARBA" id="ARBA00022679"/>
    </source>
</evidence>
<keyword evidence="10 11" id="KW-0472">Membrane</keyword>
<dbReference type="EC" id="2.4.1.-" evidence="11"/>
<dbReference type="GO" id="GO:0000139">
    <property type="term" value="C:Golgi membrane"/>
    <property type="evidence" value="ECO:0007669"/>
    <property type="project" value="UniProtKB-SubCell"/>
</dbReference>
<evidence type="ECO:0000256" key="8">
    <source>
        <dbReference type="ARBA" id="ARBA00022989"/>
    </source>
</evidence>
<evidence type="ECO:0000313" key="12">
    <source>
        <dbReference type="EMBL" id="CAD7698040.1"/>
    </source>
</evidence>
<organism evidence="12 13">
    <name type="scientific">Ostreobium quekettii</name>
    <dbReference type="NCBI Taxonomy" id="121088"/>
    <lineage>
        <taxon>Eukaryota</taxon>
        <taxon>Viridiplantae</taxon>
        <taxon>Chlorophyta</taxon>
        <taxon>core chlorophytes</taxon>
        <taxon>Ulvophyceae</taxon>
        <taxon>TCBD clade</taxon>
        <taxon>Bryopsidales</taxon>
        <taxon>Ostreobineae</taxon>
        <taxon>Ostreobiaceae</taxon>
        <taxon>Ostreobium</taxon>
    </lineage>
</organism>
<dbReference type="AlphaFoldDB" id="A0A8S1IVV5"/>
<dbReference type="Proteomes" id="UP000708148">
    <property type="component" value="Unassembled WGS sequence"/>
</dbReference>
<dbReference type="Pfam" id="PF01762">
    <property type="entry name" value="Galactosyl_T"/>
    <property type="match status" value="1"/>
</dbReference>
<evidence type="ECO:0000256" key="1">
    <source>
        <dbReference type="ARBA" id="ARBA00004323"/>
    </source>
</evidence>
<evidence type="ECO:0000256" key="7">
    <source>
        <dbReference type="ARBA" id="ARBA00022968"/>
    </source>
</evidence>
<dbReference type="EMBL" id="CAJHUC010000745">
    <property type="protein sequence ID" value="CAD7698040.1"/>
    <property type="molecule type" value="Genomic_DNA"/>
</dbReference>
<sequence>MRYTPVLSVGRERRRIHAPNVLSIIFFLLGCTMLAMSSYRSSKSGPVCGRSMLGTDVHMDVASGQMMQGQGLTGMAQSSQQHMVQFVVAGNYVPIRDALKIDLPTATKEVAYHARATLDDSSVGRMNSSKYPSAEGRDDLYEPGDLDAGIKLFIGITSDCCSNLAQEKRNAIRATWKQKIEREHGGVDIKFFLSQPGPDRYDKVVKMLEDESAENGDMIFVRGLDTYGNLKFKVFGMFKFASSSPKEYTHVLKTDDDCYVRMPLLLEAIKGEDGKPIMRNLYGGCQENPDGFKLIRDPKSKWFMPYEEFPDDVGKQLDGLKYLAGWGYIMSRDVMLYVVWKWLSFRAHPEQAPPWFSNFQWEDVIMGYLVEQKGVKLKEHDGFKAAWRSCSNNTAVRHLDIDAPSLVRGLYEQEVSKVWIKKTVQCNSLIFKPGDYDHWRAVRNEVLPAGAHV</sequence>
<evidence type="ECO:0000313" key="13">
    <source>
        <dbReference type="Proteomes" id="UP000708148"/>
    </source>
</evidence>
<evidence type="ECO:0000256" key="11">
    <source>
        <dbReference type="RuleBase" id="RU363063"/>
    </source>
</evidence>